<evidence type="ECO:0000256" key="1">
    <source>
        <dbReference type="ARBA" id="ARBA00022679"/>
    </source>
</evidence>
<comment type="caution">
    <text evidence="9">The sequence shown here is derived from an EMBL/GenBank/DDBJ whole genome shotgun (WGS) entry which is preliminary data.</text>
</comment>
<evidence type="ECO:0000256" key="4">
    <source>
        <dbReference type="ARBA" id="ARBA00022722"/>
    </source>
</evidence>
<dbReference type="Pfam" id="PF00929">
    <property type="entry name" value="RNase_T"/>
    <property type="match status" value="1"/>
</dbReference>
<dbReference type="OrthoDB" id="9803913at2"/>
<evidence type="ECO:0000256" key="6">
    <source>
        <dbReference type="ARBA" id="ARBA00022932"/>
    </source>
</evidence>
<dbReference type="STRING" id="1423747.FC69_GL001103"/>
<evidence type="ECO:0000256" key="3">
    <source>
        <dbReference type="ARBA" id="ARBA00022705"/>
    </source>
</evidence>
<dbReference type="Gene3D" id="3.30.420.10">
    <property type="entry name" value="Ribonuclease H-like superfamily/Ribonuclease H"/>
    <property type="match status" value="1"/>
</dbReference>
<keyword evidence="5 9" id="KW-0269">Exonuclease</keyword>
<dbReference type="AlphaFoldDB" id="A0A0R1RUQ4"/>
<dbReference type="PANTHER" id="PTHR30231">
    <property type="entry name" value="DNA POLYMERASE III SUBUNIT EPSILON"/>
    <property type="match status" value="1"/>
</dbReference>
<dbReference type="PATRIC" id="fig|1423747.3.peg.1127"/>
<keyword evidence="4" id="KW-0540">Nuclease</keyword>
<dbReference type="InterPro" id="IPR036397">
    <property type="entry name" value="RNaseH_sf"/>
</dbReference>
<dbReference type="CDD" id="cd06130">
    <property type="entry name" value="DNA_pol_III_epsilon_like"/>
    <property type="match status" value="1"/>
</dbReference>
<evidence type="ECO:0000256" key="2">
    <source>
        <dbReference type="ARBA" id="ARBA00022695"/>
    </source>
</evidence>
<dbReference type="FunFam" id="3.30.420.10:FF:000045">
    <property type="entry name" value="3'-5' exonuclease DinG"/>
    <property type="match status" value="1"/>
</dbReference>
<dbReference type="SUPFAM" id="SSF53098">
    <property type="entry name" value="Ribonuclease H-like"/>
    <property type="match status" value="1"/>
</dbReference>
<keyword evidence="3" id="KW-0235">DNA replication</keyword>
<dbReference type="GO" id="GO:0006260">
    <property type="term" value="P:DNA replication"/>
    <property type="evidence" value="ECO:0007669"/>
    <property type="project" value="UniProtKB-KW"/>
</dbReference>
<dbReference type="InterPro" id="IPR013520">
    <property type="entry name" value="Ribonucl_H"/>
</dbReference>
<keyword evidence="5 9" id="KW-0378">Hydrolase</keyword>
<dbReference type="RefSeq" id="WP_025083596.1">
    <property type="nucleotide sequence ID" value="NZ_AZEX01000032.1"/>
</dbReference>
<accession>A0A0R1RUQ4</accession>
<dbReference type="PANTHER" id="PTHR30231:SF42">
    <property type="entry name" value="EXONUCLEASE"/>
    <property type="match status" value="1"/>
</dbReference>
<dbReference type="InterPro" id="IPR006054">
    <property type="entry name" value="DnaQ"/>
</dbReference>
<evidence type="ECO:0000313" key="9">
    <source>
        <dbReference type="EMBL" id="KRL60863.1"/>
    </source>
</evidence>
<evidence type="ECO:0000313" key="10">
    <source>
        <dbReference type="Proteomes" id="UP000051264"/>
    </source>
</evidence>
<evidence type="ECO:0000256" key="5">
    <source>
        <dbReference type="ARBA" id="ARBA00022839"/>
    </source>
</evidence>
<proteinExistence type="predicted"/>
<dbReference type="InterPro" id="IPR012337">
    <property type="entry name" value="RNaseH-like_sf"/>
</dbReference>
<protein>
    <recommendedName>
        <fullName evidence="7">DNA polymerase III polC-type</fullName>
    </recommendedName>
</protein>
<feature type="domain" description="Exonuclease" evidence="8">
    <location>
        <begin position="2"/>
        <end position="167"/>
    </location>
</feature>
<evidence type="ECO:0000256" key="7">
    <source>
        <dbReference type="ARBA" id="ARBA00070925"/>
    </source>
</evidence>
<dbReference type="GO" id="GO:0003887">
    <property type="term" value="F:DNA-directed DNA polymerase activity"/>
    <property type="evidence" value="ECO:0007669"/>
    <property type="project" value="UniProtKB-KW"/>
</dbReference>
<dbReference type="GO" id="GO:0008408">
    <property type="term" value="F:3'-5' exonuclease activity"/>
    <property type="evidence" value="ECO:0007669"/>
    <property type="project" value="TreeGrafter"/>
</dbReference>
<keyword evidence="6" id="KW-0239">DNA-directed DNA polymerase</keyword>
<dbReference type="NCBIfam" id="TIGR00573">
    <property type="entry name" value="dnaq"/>
    <property type="match status" value="1"/>
</dbReference>
<organism evidence="9 10">
    <name type="scientific">Latilactobacillus fuchuensis DSM 14340 = JCM 11249</name>
    <dbReference type="NCBI Taxonomy" id="1423747"/>
    <lineage>
        <taxon>Bacteria</taxon>
        <taxon>Bacillati</taxon>
        <taxon>Bacillota</taxon>
        <taxon>Bacilli</taxon>
        <taxon>Lactobacillales</taxon>
        <taxon>Lactobacillaceae</taxon>
        <taxon>Latilactobacillus</taxon>
    </lineage>
</organism>
<sequence length="178" mass="20095">MNFIAMDFETANGQRHSACSLALVVVRNNQIVDQFYTLIKPETYFSARNSQIHGIYEADVAQAPKFNQVWPHIAPFFTPNRLVVAHNANFDIGVLRSTLQHYDIPEPHYLALDTLKTSRRLYPQFENHKLNTLCANLAIPLENHHNALADSIACAQILIKEANDFGVEPLKQATKLIG</sequence>
<dbReference type="GO" id="GO:0005829">
    <property type="term" value="C:cytosol"/>
    <property type="evidence" value="ECO:0007669"/>
    <property type="project" value="TreeGrafter"/>
</dbReference>
<keyword evidence="2" id="KW-0548">Nucleotidyltransferase</keyword>
<name>A0A0R1RUQ4_9LACO</name>
<evidence type="ECO:0000259" key="8">
    <source>
        <dbReference type="SMART" id="SM00479"/>
    </source>
</evidence>
<dbReference type="eggNOG" id="COG0847">
    <property type="taxonomic scope" value="Bacteria"/>
</dbReference>
<dbReference type="GO" id="GO:0003677">
    <property type="term" value="F:DNA binding"/>
    <property type="evidence" value="ECO:0007669"/>
    <property type="project" value="InterPro"/>
</dbReference>
<reference evidence="9 10" key="1">
    <citation type="journal article" date="2015" name="Genome Announc.">
        <title>Expanding the biotechnology potential of lactobacilli through comparative genomics of 213 strains and associated genera.</title>
        <authorList>
            <person name="Sun Z."/>
            <person name="Harris H.M."/>
            <person name="McCann A."/>
            <person name="Guo C."/>
            <person name="Argimon S."/>
            <person name="Zhang W."/>
            <person name="Yang X."/>
            <person name="Jeffery I.B."/>
            <person name="Cooney J.C."/>
            <person name="Kagawa T.F."/>
            <person name="Liu W."/>
            <person name="Song Y."/>
            <person name="Salvetti E."/>
            <person name="Wrobel A."/>
            <person name="Rasinkangas P."/>
            <person name="Parkhill J."/>
            <person name="Rea M.C."/>
            <person name="O'Sullivan O."/>
            <person name="Ritari J."/>
            <person name="Douillard F.P."/>
            <person name="Paul Ross R."/>
            <person name="Yang R."/>
            <person name="Briner A.E."/>
            <person name="Felis G.E."/>
            <person name="de Vos W.M."/>
            <person name="Barrangou R."/>
            <person name="Klaenhammer T.R."/>
            <person name="Caufield P.W."/>
            <person name="Cui Y."/>
            <person name="Zhang H."/>
            <person name="O'Toole P.W."/>
        </authorList>
    </citation>
    <scope>NUCLEOTIDE SEQUENCE [LARGE SCALE GENOMIC DNA]</scope>
    <source>
        <strain evidence="9 10">DSM 14340</strain>
    </source>
</reference>
<dbReference type="SMART" id="SM00479">
    <property type="entry name" value="EXOIII"/>
    <property type="match status" value="1"/>
</dbReference>
<keyword evidence="1" id="KW-0808">Transferase</keyword>
<dbReference type="EMBL" id="AZEX01000032">
    <property type="protein sequence ID" value="KRL60863.1"/>
    <property type="molecule type" value="Genomic_DNA"/>
</dbReference>
<gene>
    <name evidence="9" type="ORF">FC69_GL001103</name>
</gene>
<dbReference type="Proteomes" id="UP000051264">
    <property type="component" value="Unassembled WGS sequence"/>
</dbReference>